<accession>A0A9X0W9L6</accession>
<gene>
    <name evidence="1" type="ORF">CKO42_13075</name>
</gene>
<reference evidence="1 2" key="1">
    <citation type="journal article" date="2020" name="Microorganisms">
        <title>Osmotic Adaptation and Compatible Solute Biosynthesis of Phototrophic Bacteria as Revealed from Genome Analyses.</title>
        <authorList>
            <person name="Imhoff J.F."/>
            <person name="Rahn T."/>
            <person name="Kunzel S."/>
            <person name="Keller A."/>
            <person name="Neulinger S.C."/>
        </authorList>
    </citation>
    <scope>NUCLEOTIDE SEQUENCE [LARGE SCALE GENOMIC DNA]</scope>
    <source>
        <strain evidence="1 2">DSM 25653</strain>
    </source>
</reference>
<keyword evidence="2" id="KW-1185">Reference proteome</keyword>
<dbReference type="Proteomes" id="UP001138768">
    <property type="component" value="Unassembled WGS sequence"/>
</dbReference>
<protein>
    <submittedName>
        <fullName evidence="1">Uncharacterized protein</fullName>
    </submittedName>
</protein>
<organism evidence="1 2">
    <name type="scientific">Lamprobacter modestohalophilus</name>
    <dbReference type="NCBI Taxonomy" id="1064514"/>
    <lineage>
        <taxon>Bacteria</taxon>
        <taxon>Pseudomonadati</taxon>
        <taxon>Pseudomonadota</taxon>
        <taxon>Gammaproteobacteria</taxon>
        <taxon>Chromatiales</taxon>
        <taxon>Chromatiaceae</taxon>
        <taxon>Lamprobacter</taxon>
    </lineage>
</organism>
<evidence type="ECO:0000313" key="1">
    <source>
        <dbReference type="EMBL" id="MBK1619354.1"/>
    </source>
</evidence>
<sequence>MTLLDENWGLLATRVGRVDVALDAKRKGVRKDQTMSEDLNSPSARHDLLNVYLECLKPFDVGHQ</sequence>
<comment type="caution">
    <text evidence="1">The sequence shown here is derived from an EMBL/GenBank/DDBJ whole genome shotgun (WGS) entry which is preliminary data.</text>
</comment>
<dbReference type="AlphaFoldDB" id="A0A9X0W9L6"/>
<name>A0A9X0W9L6_9GAMM</name>
<proteinExistence type="predicted"/>
<evidence type="ECO:0000313" key="2">
    <source>
        <dbReference type="Proteomes" id="UP001138768"/>
    </source>
</evidence>
<dbReference type="EMBL" id="NRRY01000020">
    <property type="protein sequence ID" value="MBK1619354.1"/>
    <property type="molecule type" value="Genomic_DNA"/>
</dbReference>